<dbReference type="GO" id="GO:0016791">
    <property type="term" value="F:phosphatase activity"/>
    <property type="evidence" value="ECO:0007669"/>
    <property type="project" value="TreeGrafter"/>
</dbReference>
<dbReference type="Pfam" id="PF13419">
    <property type="entry name" value="HAD_2"/>
    <property type="match status" value="1"/>
</dbReference>
<feature type="region of interest" description="Disordered" evidence="4">
    <location>
        <begin position="252"/>
        <end position="272"/>
    </location>
</feature>
<dbReference type="PANTHER" id="PTHR46470">
    <property type="entry name" value="N-ACYLNEURAMINATE-9-PHOSPHATASE"/>
    <property type="match status" value="1"/>
</dbReference>
<accession>A0A2P6NCX6</accession>
<dbReference type="InParanoid" id="A0A2P6NCX6"/>
<evidence type="ECO:0000256" key="3">
    <source>
        <dbReference type="ARBA" id="ARBA00022842"/>
    </source>
</evidence>
<dbReference type="InterPro" id="IPR051400">
    <property type="entry name" value="HAD-like_hydrolase"/>
</dbReference>
<keyword evidence="6" id="KW-1185">Reference proteome</keyword>
<evidence type="ECO:0000256" key="2">
    <source>
        <dbReference type="ARBA" id="ARBA00022801"/>
    </source>
</evidence>
<evidence type="ECO:0000313" key="5">
    <source>
        <dbReference type="EMBL" id="PRP81816.1"/>
    </source>
</evidence>
<dbReference type="Proteomes" id="UP000241769">
    <property type="component" value="Unassembled WGS sequence"/>
</dbReference>
<comment type="caution">
    <text evidence="5">The sequence shown here is derived from an EMBL/GenBank/DDBJ whole genome shotgun (WGS) entry which is preliminary data.</text>
</comment>
<protein>
    <submittedName>
        <fullName evidence="5">Uncharacterized protein</fullName>
    </submittedName>
</protein>
<organism evidence="5 6">
    <name type="scientific">Planoprotostelium fungivorum</name>
    <dbReference type="NCBI Taxonomy" id="1890364"/>
    <lineage>
        <taxon>Eukaryota</taxon>
        <taxon>Amoebozoa</taxon>
        <taxon>Evosea</taxon>
        <taxon>Variosea</taxon>
        <taxon>Cavosteliida</taxon>
        <taxon>Cavosteliaceae</taxon>
        <taxon>Planoprotostelium</taxon>
    </lineage>
</organism>
<dbReference type="PANTHER" id="PTHR46470:SF2">
    <property type="entry name" value="GLYCERALDEHYDE 3-PHOSPHATE PHOSPHATASE"/>
    <property type="match status" value="1"/>
</dbReference>
<dbReference type="SUPFAM" id="SSF56784">
    <property type="entry name" value="HAD-like"/>
    <property type="match status" value="1"/>
</dbReference>
<keyword evidence="2" id="KW-0378">Hydrolase</keyword>
<dbReference type="GO" id="GO:0046872">
    <property type="term" value="F:metal ion binding"/>
    <property type="evidence" value="ECO:0007669"/>
    <property type="project" value="UniProtKB-KW"/>
</dbReference>
<dbReference type="InterPro" id="IPR041492">
    <property type="entry name" value="HAD_2"/>
</dbReference>
<dbReference type="AlphaFoldDB" id="A0A2P6NCX6"/>
<dbReference type="EMBL" id="MDYQ01000117">
    <property type="protein sequence ID" value="PRP81816.1"/>
    <property type="molecule type" value="Genomic_DNA"/>
</dbReference>
<dbReference type="Gene3D" id="1.20.120.1600">
    <property type="match status" value="1"/>
</dbReference>
<evidence type="ECO:0000256" key="1">
    <source>
        <dbReference type="ARBA" id="ARBA00022723"/>
    </source>
</evidence>
<name>A0A2P6NCX6_9EUKA</name>
<keyword evidence="1" id="KW-0479">Metal-binding</keyword>
<gene>
    <name evidence="5" type="ORF">PROFUN_10805</name>
</gene>
<sequence>MTTLLSRFDFICFDWKGTLEGKGGNKHAREQKALDTVKKEISPLGHDPIMFENIYRQKKREQKEREEKTHATFTVKELLESVLDAAHISSDITRNRVINTFIRQYMSLENSNATKMLPGWKKILRLIQNNNVPLCLLRNSTLTGPEFQKKIDSVGAGEFFTWDTNIILSGETGFQKPHPSVFRAAVQKCFPDGEEPSRVLFIGNETEADVIGSNNMGWTSVLIRTTEKSSNGKADYEIDNLMELKDIIFMEDDSSEYTSDDSSDWNSSEDDE</sequence>
<evidence type="ECO:0000256" key="4">
    <source>
        <dbReference type="SAM" id="MobiDB-lite"/>
    </source>
</evidence>
<evidence type="ECO:0000313" key="6">
    <source>
        <dbReference type="Proteomes" id="UP000241769"/>
    </source>
</evidence>
<keyword evidence="3" id="KW-0460">Magnesium</keyword>
<reference evidence="5 6" key="1">
    <citation type="journal article" date="2018" name="Genome Biol. Evol.">
        <title>Multiple Roots of Fruiting Body Formation in Amoebozoa.</title>
        <authorList>
            <person name="Hillmann F."/>
            <person name="Forbes G."/>
            <person name="Novohradska S."/>
            <person name="Ferling I."/>
            <person name="Riege K."/>
            <person name="Groth M."/>
            <person name="Westermann M."/>
            <person name="Marz M."/>
            <person name="Spaller T."/>
            <person name="Winckler T."/>
            <person name="Schaap P."/>
            <person name="Glockner G."/>
        </authorList>
    </citation>
    <scope>NUCLEOTIDE SEQUENCE [LARGE SCALE GENOMIC DNA]</scope>
    <source>
        <strain evidence="5 6">Jena</strain>
    </source>
</reference>
<dbReference type="SFLD" id="SFLDS00003">
    <property type="entry name" value="Haloacid_Dehalogenase"/>
    <property type="match status" value="1"/>
</dbReference>
<dbReference type="InterPro" id="IPR036412">
    <property type="entry name" value="HAD-like_sf"/>
</dbReference>
<dbReference type="OrthoDB" id="1694274at2759"/>
<dbReference type="InterPro" id="IPR023214">
    <property type="entry name" value="HAD_sf"/>
</dbReference>
<dbReference type="Gene3D" id="3.40.50.1000">
    <property type="entry name" value="HAD superfamily/HAD-like"/>
    <property type="match status" value="1"/>
</dbReference>
<dbReference type="SFLD" id="SFLDG01129">
    <property type="entry name" value="C1.5:_HAD__Beta-PGM__Phosphata"/>
    <property type="match status" value="1"/>
</dbReference>
<proteinExistence type="predicted"/>